<dbReference type="GO" id="GO:0005737">
    <property type="term" value="C:cytoplasm"/>
    <property type="evidence" value="ECO:0007669"/>
    <property type="project" value="TreeGrafter"/>
</dbReference>
<evidence type="ECO:0000256" key="9">
    <source>
        <dbReference type="RuleBase" id="RU362118"/>
    </source>
</evidence>
<evidence type="ECO:0000256" key="3">
    <source>
        <dbReference type="ARBA" id="ARBA00022679"/>
    </source>
</evidence>
<dbReference type="PROSITE" id="PS00868">
    <property type="entry name" value="CYS_MET_METAB_PP"/>
    <property type="match status" value="1"/>
</dbReference>
<evidence type="ECO:0000313" key="11">
    <source>
        <dbReference type="Proteomes" id="UP000000292"/>
    </source>
</evidence>
<dbReference type="KEGG" id="aad:TC41_3157"/>
<evidence type="ECO:0000256" key="8">
    <source>
        <dbReference type="ARBA" id="ARBA00052699"/>
    </source>
</evidence>
<dbReference type="eggNOG" id="COG2873">
    <property type="taxonomic scope" value="Bacteria"/>
</dbReference>
<keyword evidence="3" id="KW-0808">Transferase</keyword>
<dbReference type="GO" id="GO:0003961">
    <property type="term" value="F:O-acetylhomoserine aminocarboxypropyltransferase activity"/>
    <property type="evidence" value="ECO:0007669"/>
    <property type="project" value="TreeGrafter"/>
</dbReference>
<evidence type="ECO:0000313" key="10">
    <source>
        <dbReference type="EMBL" id="AEJ45040.1"/>
    </source>
</evidence>
<dbReference type="GO" id="GO:0030170">
    <property type="term" value="F:pyridoxal phosphate binding"/>
    <property type="evidence" value="ECO:0007669"/>
    <property type="project" value="InterPro"/>
</dbReference>
<reference evidence="11" key="2">
    <citation type="submission" date="2011-06" db="EMBL/GenBank/DDBJ databases">
        <title>The complete genome sequence of Alicyclobacillus acidocaldarius sp. Tc-4-1.</title>
        <authorList>
            <person name="Chen Y."/>
            <person name="He Y."/>
            <person name="Dong Z."/>
            <person name="Hu S."/>
        </authorList>
    </citation>
    <scope>NUCLEOTIDE SEQUENCE [LARGE SCALE GENOMIC DNA]</scope>
    <source>
        <strain evidence="11">Tc-4-1</strain>
    </source>
</reference>
<dbReference type="HOGENOM" id="CLU_018986_5_0_9"/>
<evidence type="ECO:0000256" key="5">
    <source>
        <dbReference type="ARBA" id="ARBA00047175"/>
    </source>
</evidence>
<reference evidence="10 11" key="1">
    <citation type="journal article" date="2011" name="J. Bacteriol.">
        <title>Complete Genome Sequence of Alicyclobacillus acidocaldarius Strain Tc-4-1.</title>
        <authorList>
            <person name="Chen Y."/>
            <person name="He Y."/>
            <person name="Zhang B."/>
            <person name="Yang J."/>
            <person name="Li W."/>
            <person name="Dong Z."/>
            <person name="Hu S."/>
        </authorList>
    </citation>
    <scope>NUCLEOTIDE SEQUENCE [LARGE SCALE GENOMIC DNA]</scope>
    <source>
        <strain evidence="10 11">Tc-4-1</strain>
    </source>
</reference>
<dbReference type="EMBL" id="CP002902">
    <property type="protein sequence ID" value="AEJ45040.1"/>
    <property type="molecule type" value="Genomic_DNA"/>
</dbReference>
<proteinExistence type="inferred from homology"/>
<dbReference type="GO" id="GO:0006535">
    <property type="term" value="P:cysteine biosynthetic process from serine"/>
    <property type="evidence" value="ECO:0007669"/>
    <property type="project" value="TreeGrafter"/>
</dbReference>
<accession>F8ID35</accession>
<dbReference type="InterPro" id="IPR015421">
    <property type="entry name" value="PyrdxlP-dep_Trfase_major"/>
</dbReference>
<evidence type="ECO:0000256" key="4">
    <source>
        <dbReference type="ARBA" id="ARBA00022898"/>
    </source>
</evidence>
<dbReference type="GO" id="GO:0071269">
    <property type="term" value="P:L-homocysteine biosynthetic process"/>
    <property type="evidence" value="ECO:0007669"/>
    <property type="project" value="TreeGrafter"/>
</dbReference>
<dbReference type="FunFam" id="3.40.640.10:FF:000046">
    <property type="entry name" value="Cystathionine gamma-lyase"/>
    <property type="match status" value="1"/>
</dbReference>
<gene>
    <name evidence="10" type="primary">metY</name>
    <name evidence="10" type="ordered locus">TC41_3157</name>
</gene>
<dbReference type="SUPFAM" id="SSF53383">
    <property type="entry name" value="PLP-dependent transferases"/>
    <property type="match status" value="1"/>
</dbReference>
<dbReference type="PANTHER" id="PTHR43797">
    <property type="entry name" value="HOMOCYSTEINE/CYSTEINE SYNTHASE"/>
    <property type="match status" value="1"/>
</dbReference>
<dbReference type="Gene3D" id="3.40.640.10">
    <property type="entry name" value="Type I PLP-dependent aspartate aminotransferase-like (Major domain)"/>
    <property type="match status" value="1"/>
</dbReference>
<dbReference type="InterPro" id="IPR006235">
    <property type="entry name" value="OAc-hSer/O-AcSer_sulfhydrylase"/>
</dbReference>
<evidence type="ECO:0000256" key="1">
    <source>
        <dbReference type="ARBA" id="ARBA00001933"/>
    </source>
</evidence>
<dbReference type="InterPro" id="IPR054542">
    <property type="entry name" value="Cys_met_metab_PP"/>
</dbReference>
<comment type="catalytic activity">
    <reaction evidence="8">
        <text>L-methionine + H2O = methanethiol + 2-oxobutanoate + NH4(+)</text>
        <dbReference type="Rhea" id="RHEA:23800"/>
        <dbReference type="ChEBI" id="CHEBI:15377"/>
        <dbReference type="ChEBI" id="CHEBI:16007"/>
        <dbReference type="ChEBI" id="CHEBI:16763"/>
        <dbReference type="ChEBI" id="CHEBI:28938"/>
        <dbReference type="ChEBI" id="CHEBI:57844"/>
        <dbReference type="EC" id="4.4.1.11"/>
    </reaction>
    <physiologicalReaction direction="left-to-right" evidence="8">
        <dbReference type="Rhea" id="RHEA:23801"/>
    </physiologicalReaction>
</comment>
<dbReference type="InterPro" id="IPR000277">
    <property type="entry name" value="Cys/Met-Metab_PyrdxlP-dep_enz"/>
</dbReference>
<dbReference type="AlphaFoldDB" id="F8ID35"/>
<evidence type="ECO:0000256" key="7">
    <source>
        <dbReference type="ARBA" id="ARBA00048780"/>
    </source>
</evidence>
<comment type="similarity">
    <text evidence="2 9">Belongs to the trans-sulfuration enzymes family.</text>
</comment>
<evidence type="ECO:0000256" key="2">
    <source>
        <dbReference type="ARBA" id="ARBA00009077"/>
    </source>
</evidence>
<dbReference type="Proteomes" id="UP000000292">
    <property type="component" value="Chromosome"/>
</dbReference>
<dbReference type="GO" id="GO:0004124">
    <property type="term" value="F:cysteine synthase activity"/>
    <property type="evidence" value="ECO:0007669"/>
    <property type="project" value="TreeGrafter"/>
</dbReference>
<organism evidence="10 11">
    <name type="scientific">Alicyclobacillus acidocaldarius (strain Tc-4-1)</name>
    <name type="common">Bacillus acidocaldarius</name>
    <dbReference type="NCBI Taxonomy" id="1048834"/>
    <lineage>
        <taxon>Bacteria</taxon>
        <taxon>Bacillati</taxon>
        <taxon>Bacillota</taxon>
        <taxon>Bacilli</taxon>
        <taxon>Bacillales</taxon>
        <taxon>Alicyclobacillaceae</taxon>
        <taxon>Alicyclobacillus</taxon>
    </lineage>
</organism>
<dbReference type="GO" id="GO:0019346">
    <property type="term" value="P:transsulfuration"/>
    <property type="evidence" value="ECO:0007669"/>
    <property type="project" value="InterPro"/>
</dbReference>
<comment type="catalytic activity">
    <reaction evidence="7">
        <text>L-homocysteine + H2O = 2-oxobutanoate + hydrogen sulfide + NH4(+) + H(+)</text>
        <dbReference type="Rhea" id="RHEA:14501"/>
        <dbReference type="ChEBI" id="CHEBI:15377"/>
        <dbReference type="ChEBI" id="CHEBI:15378"/>
        <dbReference type="ChEBI" id="CHEBI:16763"/>
        <dbReference type="ChEBI" id="CHEBI:28938"/>
        <dbReference type="ChEBI" id="CHEBI:29919"/>
        <dbReference type="ChEBI" id="CHEBI:58199"/>
        <dbReference type="EC" id="4.4.1.2"/>
    </reaction>
    <physiologicalReaction direction="left-to-right" evidence="7">
        <dbReference type="Rhea" id="RHEA:14502"/>
    </physiologicalReaction>
</comment>
<evidence type="ECO:0000256" key="6">
    <source>
        <dbReference type="ARBA" id="ARBA00047199"/>
    </source>
</evidence>
<comment type="cofactor">
    <cofactor evidence="1 9">
        <name>pyridoxal 5'-phosphate</name>
        <dbReference type="ChEBI" id="CHEBI:597326"/>
    </cofactor>
</comment>
<name>F8ID35_ALIAT</name>
<dbReference type="Pfam" id="PF01053">
    <property type="entry name" value="Cys_Met_Meta_PP"/>
    <property type="match status" value="1"/>
</dbReference>
<dbReference type="PANTHER" id="PTHR43797:SF2">
    <property type="entry name" value="HOMOCYSTEINE_CYSTEINE SYNTHASE"/>
    <property type="match status" value="1"/>
</dbReference>
<sequence>MNPTTDVFEQRVAQLEGGVGALAVSSGQAAITYSILNIAEAGDEIVSSTSLYGGTYNLFAHTLPKLGIHVRFVAPDDLEDFRRALTQRTKAIYVETIGNPKGDIPDLEAIADLAHEHGLPLIVDNTFATPYLCRPIEHGADIVIHSATKFIGGHGTSIGGVMVDSGKFNWT</sequence>
<dbReference type="STRING" id="1048834.TC41_3157"/>
<dbReference type="GO" id="GO:0018826">
    <property type="term" value="F:methionine gamma-lyase activity"/>
    <property type="evidence" value="ECO:0007669"/>
    <property type="project" value="UniProtKB-EC"/>
</dbReference>
<protein>
    <recommendedName>
        <fullName evidence="5">homocysteine desulfhydrase</fullName>
        <ecNumber evidence="5">4.4.1.2</ecNumber>
    </recommendedName>
    <alternativeName>
        <fullName evidence="6">Homocysteine desulfhydrase</fullName>
    </alternativeName>
</protein>
<dbReference type="GO" id="GO:0047982">
    <property type="term" value="F:homocysteine desulfhydrase activity"/>
    <property type="evidence" value="ECO:0007669"/>
    <property type="project" value="UniProtKB-EC"/>
</dbReference>
<dbReference type="InterPro" id="IPR015424">
    <property type="entry name" value="PyrdxlP-dep_Trfase"/>
</dbReference>
<keyword evidence="4 9" id="KW-0663">Pyridoxal phosphate</keyword>
<dbReference type="EC" id="4.4.1.2" evidence="5"/>
<dbReference type="PATRIC" id="fig|1048834.4.peg.2998"/>